<organism evidence="6 7">
    <name type="scientific">Aspergillus violaceofuscus (strain CBS 115571)</name>
    <dbReference type="NCBI Taxonomy" id="1450538"/>
    <lineage>
        <taxon>Eukaryota</taxon>
        <taxon>Fungi</taxon>
        <taxon>Dikarya</taxon>
        <taxon>Ascomycota</taxon>
        <taxon>Pezizomycotina</taxon>
        <taxon>Eurotiomycetes</taxon>
        <taxon>Eurotiomycetidae</taxon>
        <taxon>Eurotiales</taxon>
        <taxon>Aspergillaceae</taxon>
        <taxon>Aspergillus</taxon>
    </lineage>
</organism>
<feature type="region of interest" description="Disordered" evidence="3">
    <location>
        <begin position="445"/>
        <end position="471"/>
    </location>
</feature>
<evidence type="ECO:0000256" key="3">
    <source>
        <dbReference type="SAM" id="MobiDB-lite"/>
    </source>
</evidence>
<dbReference type="Gene3D" id="3.20.20.80">
    <property type="entry name" value="Glycosidases"/>
    <property type="match status" value="1"/>
</dbReference>
<dbReference type="InterPro" id="IPR017853">
    <property type="entry name" value="GH"/>
</dbReference>
<sequence>MDTVWQRLVDDQVNAVVPPAGSITPYLRPIENGKQLVVHGRPFLVLPGELQSSSFTSPEYTYTAWQKLLDAHVNTVLGRVAWGEIEPFEGHFLFDKLDEVILGARKHGLHLVLLWCGSFQDGFLTCAPPWVKADTKRFPRAHWRRRGGGLDVSETLSLFHDEARACERRAFARLMRHLKEIDSEHATILMVQVENATASGGSRDVSPAAEERFTQSVPSELVSLLTNNWDHLQAGLQRILGHFTSQSRPSSSLLSRESWAEVFGRGPHTDALFMAYHAALYVHEIATAGKEEYPLPLYTQLWEEDDAGKDEKDEIPATVTGEGGSSPVDYHYRSSGDLLDIWQRFAPSFDFVAPSRCLLRKAYARVWAQYRHHAQPLFLSEPRHDENSAGRVWTAYGSYQALGVSPLGIDTLEPATSPFTNHYRLLSSISQTVLLAQQLPDSSVGFHFDDEDDEDDDDPMTGNRKKNAPVNQPIVREYGDYEIQIERCPSTADTAAEKPRPLLPCSGMVIHRGGGNFLLIGWGFRVHAKAAGGSKSEIPPKAAHCSIQWVWEKAVANRTSGRLRLLRMIDHRVFMFKYLKPSKCQGGCSASIDMPAEVKIAEVEFQIL</sequence>
<evidence type="ECO:0000313" key="7">
    <source>
        <dbReference type="Proteomes" id="UP000249829"/>
    </source>
</evidence>
<name>A0A2V5HE40_ASPV1</name>
<evidence type="ECO:0000256" key="2">
    <source>
        <dbReference type="ARBA" id="ARBA00023295"/>
    </source>
</evidence>
<evidence type="ECO:0000259" key="4">
    <source>
        <dbReference type="Pfam" id="PF02449"/>
    </source>
</evidence>
<evidence type="ECO:0000256" key="1">
    <source>
        <dbReference type="ARBA" id="ARBA00022801"/>
    </source>
</evidence>
<evidence type="ECO:0000313" key="6">
    <source>
        <dbReference type="EMBL" id="PYI22615.1"/>
    </source>
</evidence>
<dbReference type="AlphaFoldDB" id="A0A2V5HE40"/>
<dbReference type="GO" id="GO:0004565">
    <property type="term" value="F:beta-galactosidase activity"/>
    <property type="evidence" value="ECO:0007669"/>
    <property type="project" value="InterPro"/>
</dbReference>
<feature type="compositionally biased region" description="Acidic residues" evidence="3">
    <location>
        <begin position="449"/>
        <end position="459"/>
    </location>
</feature>
<keyword evidence="1" id="KW-0378">Hydrolase</keyword>
<keyword evidence="7" id="KW-1185">Reference proteome</keyword>
<reference evidence="6 7" key="1">
    <citation type="submission" date="2018-02" db="EMBL/GenBank/DDBJ databases">
        <title>The genomes of Aspergillus section Nigri reveals drivers in fungal speciation.</title>
        <authorList>
            <consortium name="DOE Joint Genome Institute"/>
            <person name="Vesth T.C."/>
            <person name="Nybo J."/>
            <person name="Theobald S."/>
            <person name="Brandl J."/>
            <person name="Frisvad J.C."/>
            <person name="Nielsen K.F."/>
            <person name="Lyhne E.K."/>
            <person name="Kogle M.E."/>
            <person name="Kuo A."/>
            <person name="Riley R."/>
            <person name="Clum A."/>
            <person name="Nolan M."/>
            <person name="Lipzen A."/>
            <person name="Salamov A."/>
            <person name="Henrissat B."/>
            <person name="Wiebenga A."/>
            <person name="De vries R.P."/>
            <person name="Grigoriev I.V."/>
            <person name="Mortensen U.H."/>
            <person name="Andersen M.R."/>
            <person name="Baker S.E."/>
        </authorList>
    </citation>
    <scope>NUCLEOTIDE SEQUENCE [LARGE SCALE GENOMIC DNA]</scope>
    <source>
        <strain evidence="6 7">CBS 115571</strain>
    </source>
</reference>
<evidence type="ECO:0008006" key="8">
    <source>
        <dbReference type="Google" id="ProtNLM"/>
    </source>
</evidence>
<evidence type="ECO:0000259" key="5">
    <source>
        <dbReference type="Pfam" id="PF18120"/>
    </source>
</evidence>
<protein>
    <recommendedName>
        <fullName evidence="8">Beta-galactosidase</fullName>
    </recommendedName>
</protein>
<dbReference type="Pfam" id="PF18120">
    <property type="entry name" value="DUF5597"/>
    <property type="match status" value="1"/>
</dbReference>
<dbReference type="GO" id="GO:0005975">
    <property type="term" value="P:carbohydrate metabolic process"/>
    <property type="evidence" value="ECO:0007669"/>
    <property type="project" value="InterPro"/>
</dbReference>
<dbReference type="SUPFAM" id="SSF51445">
    <property type="entry name" value="(Trans)glycosidases"/>
    <property type="match status" value="1"/>
</dbReference>
<dbReference type="InterPro" id="IPR008928">
    <property type="entry name" value="6-hairpin_glycosidase_sf"/>
</dbReference>
<dbReference type="InterPro" id="IPR013529">
    <property type="entry name" value="Glyco_hydro_42_N"/>
</dbReference>
<gene>
    <name evidence="6" type="ORF">BO99DRAFT_409785</name>
</gene>
<feature type="domain" description="DUF5597" evidence="5">
    <location>
        <begin position="419"/>
        <end position="566"/>
    </location>
</feature>
<dbReference type="Proteomes" id="UP000249829">
    <property type="component" value="Unassembled WGS sequence"/>
</dbReference>
<proteinExistence type="predicted"/>
<keyword evidence="2" id="KW-0326">Glycosidase</keyword>
<dbReference type="SUPFAM" id="SSF48208">
    <property type="entry name" value="Six-hairpin glycosidases"/>
    <property type="match status" value="1"/>
</dbReference>
<dbReference type="EMBL" id="KZ825109">
    <property type="protein sequence ID" value="PYI22615.1"/>
    <property type="molecule type" value="Genomic_DNA"/>
</dbReference>
<accession>A0A2V5HE40</accession>
<dbReference type="STRING" id="1450538.A0A2V5HE40"/>
<dbReference type="GO" id="GO:0009341">
    <property type="term" value="C:beta-galactosidase complex"/>
    <property type="evidence" value="ECO:0007669"/>
    <property type="project" value="InterPro"/>
</dbReference>
<feature type="domain" description="Glycoside hydrolase family 42 N-terminal" evidence="4">
    <location>
        <begin position="66"/>
        <end position="215"/>
    </location>
</feature>
<dbReference type="Pfam" id="PF02449">
    <property type="entry name" value="Glyco_hydro_42"/>
    <property type="match status" value="1"/>
</dbReference>
<dbReference type="InterPro" id="IPR040719">
    <property type="entry name" value="DUF5597"/>
</dbReference>
<dbReference type="OMA" id="AMMPNED"/>